<comment type="caution">
    <text evidence="1">The sequence shown here is derived from an EMBL/GenBank/DDBJ whole genome shotgun (WGS) entry which is preliminary data.</text>
</comment>
<evidence type="ECO:0000313" key="1">
    <source>
        <dbReference type="EMBL" id="KAF8771385.1"/>
    </source>
</evidence>
<keyword evidence="2" id="KW-1185">Reference proteome</keyword>
<name>A0A8T0EHI9_ARGBR</name>
<protein>
    <submittedName>
        <fullName evidence="1">Uncharacterized protein</fullName>
    </submittedName>
</protein>
<accession>A0A8T0EHI9</accession>
<evidence type="ECO:0000313" key="2">
    <source>
        <dbReference type="Proteomes" id="UP000807504"/>
    </source>
</evidence>
<dbReference type="EMBL" id="JABXBU010002228">
    <property type="protein sequence ID" value="KAF8771385.1"/>
    <property type="molecule type" value="Genomic_DNA"/>
</dbReference>
<proteinExistence type="predicted"/>
<dbReference type="Proteomes" id="UP000807504">
    <property type="component" value="Unassembled WGS sequence"/>
</dbReference>
<dbReference type="AlphaFoldDB" id="A0A8T0EHI9"/>
<organism evidence="1 2">
    <name type="scientific">Argiope bruennichi</name>
    <name type="common">Wasp spider</name>
    <name type="synonym">Aranea bruennichi</name>
    <dbReference type="NCBI Taxonomy" id="94029"/>
    <lineage>
        <taxon>Eukaryota</taxon>
        <taxon>Metazoa</taxon>
        <taxon>Ecdysozoa</taxon>
        <taxon>Arthropoda</taxon>
        <taxon>Chelicerata</taxon>
        <taxon>Arachnida</taxon>
        <taxon>Araneae</taxon>
        <taxon>Araneomorphae</taxon>
        <taxon>Entelegynae</taxon>
        <taxon>Araneoidea</taxon>
        <taxon>Araneidae</taxon>
        <taxon>Argiope</taxon>
    </lineage>
</organism>
<gene>
    <name evidence="1" type="ORF">HNY73_018811</name>
</gene>
<sequence>MEKEFTGERLSPEKPLLIHLEKSKQVMENSIETNEKDLVSNLSVKAIDTATDVQTPASTDQQFFTCDVCDISD</sequence>
<reference evidence="1" key="1">
    <citation type="journal article" date="2020" name="bioRxiv">
        <title>Chromosome-level reference genome of the European wasp spider Argiope bruennichi: a resource for studies on range expansion and evolutionary adaptation.</title>
        <authorList>
            <person name="Sheffer M.M."/>
            <person name="Hoppe A."/>
            <person name="Krehenwinkel H."/>
            <person name="Uhl G."/>
            <person name="Kuss A.W."/>
            <person name="Jensen L."/>
            <person name="Jensen C."/>
            <person name="Gillespie R.G."/>
            <person name="Hoff K.J."/>
            <person name="Prost S."/>
        </authorList>
    </citation>
    <scope>NUCLEOTIDE SEQUENCE</scope>
</reference>
<reference evidence="1" key="2">
    <citation type="submission" date="2020-06" db="EMBL/GenBank/DDBJ databases">
        <authorList>
            <person name="Sheffer M."/>
        </authorList>
    </citation>
    <scope>NUCLEOTIDE SEQUENCE</scope>
</reference>